<proteinExistence type="predicted"/>
<dbReference type="Gene3D" id="2.40.10.10">
    <property type="entry name" value="Trypsin-like serine proteases"/>
    <property type="match status" value="1"/>
</dbReference>
<evidence type="ECO:0000313" key="4">
    <source>
        <dbReference type="Proteomes" id="UP000270296"/>
    </source>
</evidence>
<dbReference type="PROSITE" id="PS50240">
    <property type="entry name" value="TRYPSIN_DOM"/>
    <property type="match status" value="1"/>
</dbReference>
<reference evidence="5" key="1">
    <citation type="submission" date="2016-06" db="UniProtKB">
        <authorList>
            <consortium name="WormBaseParasite"/>
        </authorList>
    </citation>
    <scope>IDENTIFICATION</scope>
</reference>
<dbReference type="OrthoDB" id="5597713at2759"/>
<evidence type="ECO:0000313" key="5">
    <source>
        <dbReference type="WBParaSite" id="SBAD_0001174201-mRNA-1"/>
    </source>
</evidence>
<dbReference type="SUPFAM" id="SSF50494">
    <property type="entry name" value="Trypsin-like serine proteases"/>
    <property type="match status" value="1"/>
</dbReference>
<dbReference type="InterPro" id="IPR001254">
    <property type="entry name" value="Trypsin_dom"/>
</dbReference>
<dbReference type="SMART" id="SM00020">
    <property type="entry name" value="Tryp_SPc"/>
    <property type="match status" value="1"/>
</dbReference>
<dbReference type="PROSITE" id="PS00135">
    <property type="entry name" value="TRYPSIN_SER"/>
    <property type="match status" value="1"/>
</dbReference>
<dbReference type="InterPro" id="IPR033116">
    <property type="entry name" value="TRYPSIN_SER"/>
</dbReference>
<evidence type="ECO:0000313" key="3">
    <source>
        <dbReference type="EMBL" id="VDP39379.1"/>
    </source>
</evidence>
<dbReference type="Pfam" id="PF00089">
    <property type="entry name" value="Trypsin"/>
    <property type="match status" value="1"/>
</dbReference>
<dbReference type="WBParaSite" id="SBAD_0001174201-mRNA-1">
    <property type="protein sequence ID" value="SBAD_0001174201-mRNA-1"/>
    <property type="gene ID" value="SBAD_0001174201"/>
</dbReference>
<feature type="domain" description="Peptidase S1" evidence="2">
    <location>
        <begin position="97"/>
        <end position="330"/>
    </location>
</feature>
<dbReference type="InterPro" id="IPR043504">
    <property type="entry name" value="Peptidase_S1_PA_chymotrypsin"/>
</dbReference>
<dbReference type="EMBL" id="UZAM01015506">
    <property type="protein sequence ID" value="VDP39379.1"/>
    <property type="molecule type" value="Genomic_DNA"/>
</dbReference>
<dbReference type="InterPro" id="IPR009003">
    <property type="entry name" value="Peptidase_S1_PA"/>
</dbReference>
<dbReference type="PANTHER" id="PTHR24271">
    <property type="entry name" value="KALLIKREIN-RELATED"/>
    <property type="match status" value="1"/>
</dbReference>
<dbReference type="GO" id="GO:0004252">
    <property type="term" value="F:serine-type endopeptidase activity"/>
    <property type="evidence" value="ECO:0007669"/>
    <property type="project" value="InterPro"/>
</dbReference>
<dbReference type="AlphaFoldDB" id="A0A183J658"/>
<reference evidence="3 4" key="2">
    <citation type="submission" date="2018-11" db="EMBL/GenBank/DDBJ databases">
        <authorList>
            <consortium name="Pathogen Informatics"/>
        </authorList>
    </citation>
    <scope>NUCLEOTIDE SEQUENCE [LARGE SCALE GENOMIC DNA]</scope>
</reference>
<dbReference type="PANTHER" id="PTHR24271:SF50">
    <property type="match status" value="1"/>
</dbReference>
<dbReference type="Proteomes" id="UP000270296">
    <property type="component" value="Unassembled WGS sequence"/>
</dbReference>
<keyword evidence="1" id="KW-1015">Disulfide bond</keyword>
<gene>
    <name evidence="3" type="ORF">SBAD_LOCUS11356</name>
</gene>
<evidence type="ECO:0000256" key="1">
    <source>
        <dbReference type="ARBA" id="ARBA00023157"/>
    </source>
</evidence>
<organism evidence="5">
    <name type="scientific">Soboliphyme baturini</name>
    <dbReference type="NCBI Taxonomy" id="241478"/>
    <lineage>
        <taxon>Eukaryota</taxon>
        <taxon>Metazoa</taxon>
        <taxon>Ecdysozoa</taxon>
        <taxon>Nematoda</taxon>
        <taxon>Enoplea</taxon>
        <taxon>Dorylaimia</taxon>
        <taxon>Dioctophymatida</taxon>
        <taxon>Dioctophymatoidea</taxon>
        <taxon>Soboliphymatidae</taxon>
        <taxon>Soboliphyme</taxon>
    </lineage>
</organism>
<dbReference type="GO" id="GO:0006508">
    <property type="term" value="P:proteolysis"/>
    <property type="evidence" value="ECO:0007669"/>
    <property type="project" value="InterPro"/>
</dbReference>
<evidence type="ECO:0000259" key="2">
    <source>
        <dbReference type="PROSITE" id="PS50240"/>
    </source>
</evidence>
<protein>
    <submittedName>
        <fullName evidence="5">Peptidase S1 domain-containing protein</fullName>
    </submittedName>
</protein>
<accession>A0A183J658</accession>
<sequence>MQNAVSRNQAPFCLNRYVYLRRNEVLIPCSAYLVQWLQIKLSNSPNTLMAIISTLVVVYASLLTLDWTTDQVQANELCEEHCGRTSRWKTCLSRHRIMKGDPVSKPWLGIIEMTDDEHSVIHCSASLVCISNELAMATASHCFPDGIRTVKIFLSACDITDPSKHCFMSDFYSIVTKKRSLKLPFKANDIAIVRLADENLPKGVTPLCMPEKKDRWKAGDQAEVFGYGLDTTPGVKTPMLPRTATYILNSTRQCKQRYTTISDFEDKYEVCGYPEDPSKTISEGDSGGPVVRKNTLLAITLRSSEDPAFASNTIFTDVVGNTPWLKKAMEALPHVRKHAIYHL</sequence>
<keyword evidence="4" id="KW-1185">Reference proteome</keyword>
<name>A0A183J658_9BILA</name>